<dbReference type="Gene3D" id="3.30.1240.10">
    <property type="match status" value="1"/>
</dbReference>
<evidence type="ECO:0000313" key="2">
    <source>
        <dbReference type="EMBL" id="EKX73497.1"/>
    </source>
</evidence>
<dbReference type="Pfam" id="PF08282">
    <property type="entry name" value="Hydrolase_3"/>
    <property type="match status" value="1"/>
</dbReference>
<sequence>MRLVSVLYALLACRLVLSGNGDNEGGLRGSAGNFAESNFERPNVPPKYFAIDHDETFHTCNGEAWARNINAFTKARKMGYTLFFCTGRSIDSTFRIAGDEFKAKTGYNGYPGIYNNGAMVYNEHGDVIYSKSFSRDLIKNACESVLNGSTDRFIFYTHDGYYSPSEMDTHDLKDFVEKRGLPTPQVKTPEEISSLQILKITQISKEANFPGFEQGKDYIAKIDLPGSWDIIPPGISKATGIKELMKHYDISPEECAFIGNGDNDVEAMKLSNLSFAVGNAYNHVKKAAKWVMEKTCDEGAVSKALELTYGFTVE</sequence>
<evidence type="ECO:0000313" key="3">
    <source>
        <dbReference type="Proteomes" id="UP000031512"/>
    </source>
</evidence>
<dbReference type="SUPFAM" id="SSF56784">
    <property type="entry name" value="HAD-like"/>
    <property type="match status" value="1"/>
</dbReference>
<name>L1LDG9_THEEQ</name>
<dbReference type="InterPro" id="IPR036412">
    <property type="entry name" value="HAD-like_sf"/>
</dbReference>
<evidence type="ECO:0000256" key="1">
    <source>
        <dbReference type="SAM" id="SignalP"/>
    </source>
</evidence>
<dbReference type="STRING" id="1537102.L1LDG9"/>
<dbReference type="KEGG" id="beq:BEWA_035330"/>
<proteinExistence type="predicted"/>
<dbReference type="RefSeq" id="XP_004832949.1">
    <property type="nucleotide sequence ID" value="XM_004832892.1"/>
</dbReference>
<dbReference type="PANTHER" id="PTHR10000">
    <property type="entry name" value="PHOSPHOSERINE PHOSPHATASE"/>
    <property type="match status" value="1"/>
</dbReference>
<dbReference type="GO" id="GO:0050308">
    <property type="term" value="F:sugar-phosphatase activity"/>
    <property type="evidence" value="ECO:0007669"/>
    <property type="project" value="UniProtKB-EC"/>
</dbReference>
<dbReference type="Gene3D" id="3.40.50.1000">
    <property type="entry name" value="HAD superfamily/HAD-like"/>
    <property type="match status" value="1"/>
</dbReference>
<dbReference type="NCBIfam" id="TIGR01484">
    <property type="entry name" value="HAD-SF-IIB"/>
    <property type="match status" value="1"/>
</dbReference>
<reference evidence="2 3" key="1">
    <citation type="journal article" date="2012" name="BMC Genomics">
        <title>Comparative genomic analysis and phylogenetic position of Theileria equi.</title>
        <authorList>
            <person name="Kappmeyer L.S."/>
            <person name="Thiagarajan M."/>
            <person name="Herndon D.R."/>
            <person name="Ramsay J.D."/>
            <person name="Caler E."/>
            <person name="Djikeng A."/>
            <person name="Gillespie J.J."/>
            <person name="Lau A.O."/>
            <person name="Roalson E.H."/>
            <person name="Silva J.C."/>
            <person name="Silva M.G."/>
            <person name="Suarez C.E."/>
            <person name="Ueti M.W."/>
            <person name="Nene V.M."/>
            <person name="Mealey R.H."/>
            <person name="Knowles D.P."/>
            <person name="Brayton K.A."/>
        </authorList>
    </citation>
    <scope>NUCLEOTIDE SEQUENCE [LARGE SCALE GENOMIC DNA]</scope>
    <source>
        <strain evidence="2 3">WA</strain>
    </source>
</reference>
<keyword evidence="3" id="KW-1185">Reference proteome</keyword>
<dbReference type="EMBL" id="ACOU01000002">
    <property type="protein sequence ID" value="EKX73497.1"/>
    <property type="molecule type" value="Genomic_DNA"/>
</dbReference>
<feature type="chain" id="PRO_5003953223" evidence="1">
    <location>
        <begin position="19"/>
        <end position="314"/>
    </location>
</feature>
<gene>
    <name evidence="2" type="ORF">BEWA_035330</name>
</gene>
<dbReference type="InterPro" id="IPR006379">
    <property type="entry name" value="HAD-SF_hydro_IIB"/>
</dbReference>
<accession>L1LDG9</accession>
<dbReference type="EC" id="3.1.3.23" evidence="2"/>
<keyword evidence="1" id="KW-0732">Signal</keyword>
<dbReference type="GO" id="GO:0005829">
    <property type="term" value="C:cytosol"/>
    <property type="evidence" value="ECO:0007669"/>
    <property type="project" value="TreeGrafter"/>
</dbReference>
<comment type="caution">
    <text evidence="2">The sequence shown here is derived from an EMBL/GenBank/DDBJ whole genome shotgun (WGS) entry which is preliminary data.</text>
</comment>
<protein>
    <submittedName>
        <fullName evidence="2">Haloacid dehalogenase-like hydrolase family member protein</fullName>
        <ecNumber evidence="2">3.1.3.23</ecNumber>
    </submittedName>
</protein>
<dbReference type="Proteomes" id="UP000031512">
    <property type="component" value="Unassembled WGS sequence"/>
</dbReference>
<dbReference type="OrthoDB" id="27226at2759"/>
<dbReference type="GO" id="GO:0000287">
    <property type="term" value="F:magnesium ion binding"/>
    <property type="evidence" value="ECO:0007669"/>
    <property type="project" value="TreeGrafter"/>
</dbReference>
<dbReference type="eggNOG" id="ENOG502QXF0">
    <property type="taxonomic scope" value="Eukaryota"/>
</dbReference>
<dbReference type="VEuPathDB" id="PiroplasmaDB:BEWA_035330"/>
<organism evidence="2 3">
    <name type="scientific">Theileria equi strain WA</name>
    <dbReference type="NCBI Taxonomy" id="1537102"/>
    <lineage>
        <taxon>Eukaryota</taxon>
        <taxon>Sar</taxon>
        <taxon>Alveolata</taxon>
        <taxon>Apicomplexa</taxon>
        <taxon>Aconoidasida</taxon>
        <taxon>Piroplasmida</taxon>
        <taxon>Theileriidae</taxon>
        <taxon>Theileria</taxon>
    </lineage>
</organism>
<feature type="signal peptide" evidence="1">
    <location>
        <begin position="1"/>
        <end position="18"/>
    </location>
</feature>
<keyword evidence="2" id="KW-0378">Hydrolase</keyword>
<dbReference type="InterPro" id="IPR023214">
    <property type="entry name" value="HAD_sf"/>
</dbReference>
<dbReference type="AlphaFoldDB" id="L1LDG9"/>
<dbReference type="PANTHER" id="PTHR10000:SF8">
    <property type="entry name" value="HAD SUPERFAMILY HYDROLASE-LIKE, TYPE 3"/>
    <property type="match status" value="1"/>
</dbReference>
<dbReference type="GeneID" id="15807901"/>